<dbReference type="PANTHER" id="PTHR14255:SF3">
    <property type="entry name" value="SULFITE EXPORTER TAUE_SAFE FAMILY PROTEIN 5-RELATED"/>
    <property type="match status" value="1"/>
</dbReference>
<keyword evidence="4 6" id="KW-0472">Membrane</keyword>
<dbReference type="PANTHER" id="PTHR14255">
    <property type="entry name" value="CEREBLON"/>
    <property type="match status" value="1"/>
</dbReference>
<feature type="transmembrane region" description="Helical" evidence="6">
    <location>
        <begin position="427"/>
        <end position="449"/>
    </location>
</feature>
<feature type="region of interest" description="Disordered" evidence="5">
    <location>
        <begin position="103"/>
        <end position="171"/>
    </location>
</feature>
<feature type="region of interest" description="Disordered" evidence="5">
    <location>
        <begin position="202"/>
        <end position="223"/>
    </location>
</feature>
<organism evidence="7 8">
    <name type="scientific">Stephanodiscus triporus</name>
    <dbReference type="NCBI Taxonomy" id="2934178"/>
    <lineage>
        <taxon>Eukaryota</taxon>
        <taxon>Sar</taxon>
        <taxon>Stramenopiles</taxon>
        <taxon>Ochrophyta</taxon>
        <taxon>Bacillariophyta</taxon>
        <taxon>Coscinodiscophyceae</taxon>
        <taxon>Thalassiosirophycidae</taxon>
        <taxon>Stephanodiscales</taxon>
        <taxon>Stephanodiscaceae</taxon>
        <taxon>Stephanodiscus</taxon>
    </lineage>
</organism>
<evidence type="ECO:0000256" key="6">
    <source>
        <dbReference type="SAM" id="Phobius"/>
    </source>
</evidence>
<evidence type="ECO:0000256" key="1">
    <source>
        <dbReference type="ARBA" id="ARBA00004141"/>
    </source>
</evidence>
<dbReference type="EMBL" id="JALLAZ020001565">
    <property type="protein sequence ID" value="KAL3772876.1"/>
    <property type="molecule type" value="Genomic_DNA"/>
</dbReference>
<feature type="transmembrane region" description="Helical" evidence="6">
    <location>
        <begin position="79"/>
        <end position="96"/>
    </location>
</feature>
<dbReference type="InterPro" id="IPR002781">
    <property type="entry name" value="TM_pro_TauE-like"/>
</dbReference>
<dbReference type="Pfam" id="PF01925">
    <property type="entry name" value="TauE"/>
    <property type="match status" value="2"/>
</dbReference>
<evidence type="ECO:0000256" key="2">
    <source>
        <dbReference type="ARBA" id="ARBA00022692"/>
    </source>
</evidence>
<accession>A0ABD3NA48</accession>
<comment type="subcellular location">
    <subcellularLocation>
        <location evidence="1">Membrane</location>
        <topology evidence="1">Multi-pass membrane protein</topology>
    </subcellularLocation>
</comment>
<proteinExistence type="predicted"/>
<evidence type="ECO:0000256" key="5">
    <source>
        <dbReference type="SAM" id="MobiDB-lite"/>
    </source>
</evidence>
<feature type="compositionally biased region" description="Acidic residues" evidence="5">
    <location>
        <begin position="157"/>
        <end position="171"/>
    </location>
</feature>
<feature type="transmembrane region" description="Helical" evidence="6">
    <location>
        <begin position="245"/>
        <end position="265"/>
    </location>
</feature>
<dbReference type="Proteomes" id="UP001530315">
    <property type="component" value="Unassembled WGS sequence"/>
</dbReference>
<feature type="transmembrane region" description="Helical" evidence="6">
    <location>
        <begin position="271"/>
        <end position="298"/>
    </location>
</feature>
<name>A0ABD3NA48_9STRA</name>
<dbReference type="GO" id="GO:0016020">
    <property type="term" value="C:membrane"/>
    <property type="evidence" value="ECO:0007669"/>
    <property type="project" value="UniProtKB-SubCell"/>
</dbReference>
<reference evidence="7 8" key="1">
    <citation type="submission" date="2024-10" db="EMBL/GenBank/DDBJ databases">
        <title>Updated reference genomes for cyclostephanoid diatoms.</title>
        <authorList>
            <person name="Roberts W.R."/>
            <person name="Alverson A.J."/>
        </authorList>
    </citation>
    <scope>NUCLEOTIDE SEQUENCE [LARGE SCALE GENOMIC DNA]</scope>
    <source>
        <strain evidence="7 8">AJA276-08</strain>
    </source>
</reference>
<keyword evidence="3 6" id="KW-1133">Transmembrane helix</keyword>
<keyword evidence="2 6" id="KW-0812">Transmembrane</keyword>
<feature type="transmembrane region" description="Helical" evidence="6">
    <location>
        <begin position="364"/>
        <end position="389"/>
    </location>
</feature>
<keyword evidence="8" id="KW-1185">Reference proteome</keyword>
<feature type="compositionally biased region" description="Acidic residues" evidence="5">
    <location>
        <begin position="206"/>
        <end position="222"/>
    </location>
</feature>
<sequence>MLVPIYILVLGFPSKHAIPLSNVTVFGGAIANTLRNARARRPTADRPLIDWDLMLAMEPPTLAGALVGANLNKTMPENVVAAMLVLLLTFTAYVTLAKARRMRGRETEERRRSTVGSRTVDVFDDVTSSTRGGFDGGGGGGGAGAPNEYLLLNESPSCDDDDDDDDDDEEEVELLRSDDLAGLSLRYVAPDRYPPTVRRDFVGVGDEYEGDGEDGSGDEDLPEFSNPISMEDILVEERRPRRRNVLLIVSMFCVVLLVNILKGGGGYESPLGIVCGSALFWLAQGSLLLWIVLVSWVGRGYLLKDARRKAEAGYVYLEDDIRWNGKTTVVYPLISTLAGIFAGMFGIGGGIIKGPLMLAMGIHPAVASATSACMILFTSFTATTTFCVYGLMVRDYAIAGAVLGFGATYVGQSVMSRMLSKSKRNSYIAFSIGFVVLLSAILMAVESVLHLASDGTGDRSGGICDSHLNANHS</sequence>
<feature type="compositionally biased region" description="Gly residues" evidence="5">
    <location>
        <begin position="133"/>
        <end position="144"/>
    </location>
</feature>
<feature type="transmembrane region" description="Helical" evidence="6">
    <location>
        <begin position="329"/>
        <end position="352"/>
    </location>
</feature>
<evidence type="ECO:0000313" key="7">
    <source>
        <dbReference type="EMBL" id="KAL3772876.1"/>
    </source>
</evidence>
<evidence type="ECO:0000256" key="3">
    <source>
        <dbReference type="ARBA" id="ARBA00022989"/>
    </source>
</evidence>
<comment type="caution">
    <text evidence="7">The sequence shown here is derived from an EMBL/GenBank/DDBJ whole genome shotgun (WGS) entry which is preliminary data.</text>
</comment>
<evidence type="ECO:0000313" key="8">
    <source>
        <dbReference type="Proteomes" id="UP001530315"/>
    </source>
</evidence>
<dbReference type="AlphaFoldDB" id="A0ABD3NA48"/>
<evidence type="ECO:0008006" key="9">
    <source>
        <dbReference type="Google" id="ProtNLM"/>
    </source>
</evidence>
<evidence type="ECO:0000256" key="4">
    <source>
        <dbReference type="ARBA" id="ARBA00023136"/>
    </source>
</evidence>
<gene>
    <name evidence="7" type="ORF">ACHAW5_002141</name>
</gene>
<protein>
    <recommendedName>
        <fullName evidence="9">Sulfite exporter TauE/SafE family protein</fullName>
    </recommendedName>
</protein>